<evidence type="ECO:0000259" key="11">
    <source>
        <dbReference type="PROSITE" id="PS50042"/>
    </source>
</evidence>
<evidence type="ECO:0000256" key="7">
    <source>
        <dbReference type="ARBA" id="ARBA00022989"/>
    </source>
</evidence>
<name>A0A7X2ZEF2_9BACL</name>
<evidence type="ECO:0000256" key="9">
    <source>
        <dbReference type="ARBA" id="ARBA00023159"/>
    </source>
</evidence>
<dbReference type="SUPFAM" id="SSF51206">
    <property type="entry name" value="cAMP-binding domain-like"/>
    <property type="match status" value="1"/>
</dbReference>
<dbReference type="SUPFAM" id="SSF52540">
    <property type="entry name" value="P-loop containing nucleoside triphosphate hydrolases"/>
    <property type="match status" value="1"/>
</dbReference>
<evidence type="ECO:0000256" key="1">
    <source>
        <dbReference type="ARBA" id="ARBA00004651"/>
    </source>
</evidence>
<comment type="caution">
    <text evidence="14">The sequence shown here is derived from an EMBL/GenBank/DDBJ whole genome shotgun (WGS) entry which is preliminary data.</text>
</comment>
<dbReference type="Gene3D" id="3.40.50.300">
    <property type="entry name" value="P-loop containing nucleotide triphosphate hydrolases"/>
    <property type="match status" value="1"/>
</dbReference>
<evidence type="ECO:0000313" key="15">
    <source>
        <dbReference type="Proteomes" id="UP000450917"/>
    </source>
</evidence>
<dbReference type="SUPFAM" id="SSF90123">
    <property type="entry name" value="ABC transporter transmembrane region"/>
    <property type="match status" value="1"/>
</dbReference>
<keyword evidence="2" id="KW-0813">Transport</keyword>
<feature type="transmembrane region" description="Helical" evidence="10">
    <location>
        <begin position="281"/>
        <end position="309"/>
    </location>
</feature>
<dbReference type="EMBL" id="WNZX01000017">
    <property type="protein sequence ID" value="MUG72713.1"/>
    <property type="molecule type" value="Genomic_DNA"/>
</dbReference>
<dbReference type="PROSITE" id="PS00888">
    <property type="entry name" value="CNMP_BINDING_1"/>
    <property type="match status" value="1"/>
</dbReference>
<feature type="domain" description="ABC transporter" evidence="12">
    <location>
        <begin position="344"/>
        <end position="578"/>
    </location>
</feature>
<keyword evidence="6 14" id="KW-0067">ATP-binding</keyword>
<keyword evidence="3" id="KW-1003">Cell membrane</keyword>
<evidence type="ECO:0000256" key="3">
    <source>
        <dbReference type="ARBA" id="ARBA00022475"/>
    </source>
</evidence>
<dbReference type="PROSITE" id="PS50042">
    <property type="entry name" value="CNMP_BINDING_3"/>
    <property type="match status" value="1"/>
</dbReference>
<dbReference type="GO" id="GO:0015421">
    <property type="term" value="F:ABC-type oligopeptide transporter activity"/>
    <property type="evidence" value="ECO:0007669"/>
    <property type="project" value="TreeGrafter"/>
</dbReference>
<dbReference type="GO" id="GO:0005524">
    <property type="term" value="F:ATP binding"/>
    <property type="evidence" value="ECO:0007669"/>
    <property type="project" value="UniProtKB-KW"/>
</dbReference>
<feature type="transmembrane region" description="Helical" evidence="10">
    <location>
        <begin position="65"/>
        <end position="89"/>
    </location>
</feature>
<evidence type="ECO:0000256" key="5">
    <source>
        <dbReference type="ARBA" id="ARBA00022741"/>
    </source>
</evidence>
<dbReference type="CDD" id="cd07346">
    <property type="entry name" value="ABC_6TM_exporters"/>
    <property type="match status" value="1"/>
</dbReference>
<dbReference type="Gene3D" id="1.20.1560.10">
    <property type="entry name" value="ABC transporter type 1, transmembrane domain"/>
    <property type="match status" value="1"/>
</dbReference>
<dbReference type="InterPro" id="IPR011527">
    <property type="entry name" value="ABC1_TM_dom"/>
</dbReference>
<keyword evidence="5" id="KW-0547">Nucleotide-binding</keyword>
<evidence type="ECO:0000256" key="4">
    <source>
        <dbReference type="ARBA" id="ARBA00022692"/>
    </source>
</evidence>
<gene>
    <name evidence="14" type="ORF">GNP93_18775</name>
</gene>
<dbReference type="InterPro" id="IPR027417">
    <property type="entry name" value="P-loop_NTPase"/>
</dbReference>
<dbReference type="InterPro" id="IPR000595">
    <property type="entry name" value="cNMP-bd_dom"/>
</dbReference>
<feature type="domain" description="Cyclic nucleotide-binding" evidence="11">
    <location>
        <begin position="603"/>
        <end position="723"/>
    </location>
</feature>
<feature type="transmembrane region" description="Helical" evidence="10">
    <location>
        <begin position="254"/>
        <end position="275"/>
    </location>
</feature>
<sequence length="724" mass="81337">MGTGRRRLKLDFIRTMLRHFTQYKLLFSIFLFSIFFEVAYAVAAPLSLKYLVDEAFTPKDFQAFTIILSILLGGGFFNICASACGDYSLGKLSGEVIRKLRTELFIHLQQQSLPFYQRYRVGDLVTRFAADMASMEKVIRISCPFFLKEALSILLGLFMLFSIEWKLALAVLAGSVLMFVGPRLLQARAETANAGYKEAQERFSNTIDEMVKGHKTIKGLHQQARLRERARKQIQELFSFGLNMHMTNSLMERLPLTALLILNGIMLGFGGYLILHDDMTVGGFMAFFTLFMSVGQAASNLSFLIPNLIDSSVSFRRVGEIFDQQPGVPEAANPIELPASITSIRMERVTFGYTEETDQLRDVSLHIAAGSYTAFVGSSGSGKSTALQLLSRFYDPRQGTVAMDDYDLRTVSEASLRKLSTLVTQDTFLFNTTIRDNLLLDGVDVTDADMVEAAKQAKIHDVIASWPAGYETMIHHEGGSLSGGERQRIAIARAILRNPKLLLLDEVTSALDPATEADINQWIQQIRRHTTIISVTHRLASVVNADRIHVFKEGRIVESGTHQELLQQNGLYYSLWEKQHGFHLSQDGLHATVEVDRLAKLPFFEGIELPLLQDMASLFSTETCKEGEAIVREGEEGHKFYIIVRGKFEIVKQVPEEGDKRVAVLQDGDHFGEIALLRDIPRTATVRAMGPSVLLSVRREQFQILTNQYPQILQTLEQTLKKRI</sequence>
<proteinExistence type="predicted"/>
<dbReference type="FunFam" id="3.40.50.300:FF:000221">
    <property type="entry name" value="Multidrug ABC transporter ATP-binding protein"/>
    <property type="match status" value="1"/>
</dbReference>
<dbReference type="InterPro" id="IPR036640">
    <property type="entry name" value="ABC1_TM_sf"/>
</dbReference>
<dbReference type="InterPro" id="IPR014710">
    <property type="entry name" value="RmlC-like_jellyroll"/>
</dbReference>
<dbReference type="CDD" id="cd00038">
    <property type="entry name" value="CAP_ED"/>
    <property type="match status" value="1"/>
</dbReference>
<dbReference type="Pfam" id="PF00005">
    <property type="entry name" value="ABC_tran"/>
    <property type="match status" value="1"/>
</dbReference>
<organism evidence="14 15">
    <name type="scientific">Paenibacillus validus</name>
    <dbReference type="NCBI Taxonomy" id="44253"/>
    <lineage>
        <taxon>Bacteria</taxon>
        <taxon>Bacillati</taxon>
        <taxon>Bacillota</taxon>
        <taxon>Bacilli</taxon>
        <taxon>Bacillales</taxon>
        <taxon>Paenibacillaceae</taxon>
        <taxon>Paenibacillus</taxon>
    </lineage>
</organism>
<dbReference type="PRINTS" id="PR00103">
    <property type="entry name" value="CAMPKINASE"/>
</dbReference>
<evidence type="ECO:0000259" key="12">
    <source>
        <dbReference type="PROSITE" id="PS50893"/>
    </source>
</evidence>
<keyword evidence="8 10" id="KW-0472">Membrane</keyword>
<evidence type="ECO:0000313" key="14">
    <source>
        <dbReference type="EMBL" id="MUG72713.1"/>
    </source>
</evidence>
<dbReference type="SMART" id="SM00100">
    <property type="entry name" value="cNMP"/>
    <property type="match status" value="1"/>
</dbReference>
<feature type="domain" description="ABC transmembrane type-1" evidence="13">
    <location>
        <begin position="29"/>
        <end position="310"/>
    </location>
</feature>
<dbReference type="InterPro" id="IPR017871">
    <property type="entry name" value="ABC_transporter-like_CS"/>
</dbReference>
<dbReference type="Gene3D" id="2.60.120.10">
    <property type="entry name" value="Jelly Rolls"/>
    <property type="match status" value="1"/>
</dbReference>
<dbReference type="PROSITE" id="PS50893">
    <property type="entry name" value="ABC_TRANSPORTER_2"/>
    <property type="match status" value="1"/>
</dbReference>
<dbReference type="InterPro" id="IPR003593">
    <property type="entry name" value="AAA+_ATPase"/>
</dbReference>
<dbReference type="Pfam" id="PF00664">
    <property type="entry name" value="ABC_membrane"/>
    <property type="match status" value="1"/>
</dbReference>
<keyword evidence="7 10" id="KW-1133">Transmembrane helix</keyword>
<reference evidence="14 15" key="1">
    <citation type="submission" date="2019-11" db="EMBL/GenBank/DDBJ databases">
        <title>Draft genome sequences of five Paenibacillus species of dairy origin.</title>
        <authorList>
            <person name="Olajide A.M."/>
            <person name="Chen S."/>
            <person name="Lapointe G."/>
        </authorList>
    </citation>
    <scope>NUCLEOTIDE SEQUENCE [LARGE SCALE GENOMIC DNA]</scope>
    <source>
        <strain evidence="14 15">2CS3</strain>
    </source>
</reference>
<dbReference type="PROSITE" id="PS00211">
    <property type="entry name" value="ABC_TRANSPORTER_1"/>
    <property type="match status" value="1"/>
</dbReference>
<dbReference type="GO" id="GO:0016887">
    <property type="term" value="F:ATP hydrolysis activity"/>
    <property type="evidence" value="ECO:0007669"/>
    <property type="project" value="InterPro"/>
</dbReference>
<feature type="transmembrane region" description="Helical" evidence="10">
    <location>
        <begin position="141"/>
        <end position="161"/>
    </location>
</feature>
<dbReference type="InterPro" id="IPR039421">
    <property type="entry name" value="Type_1_exporter"/>
</dbReference>
<dbReference type="AlphaFoldDB" id="A0A7X2ZEF2"/>
<dbReference type="Pfam" id="PF00027">
    <property type="entry name" value="cNMP_binding"/>
    <property type="match status" value="1"/>
</dbReference>
<dbReference type="GO" id="GO:0005886">
    <property type="term" value="C:plasma membrane"/>
    <property type="evidence" value="ECO:0007669"/>
    <property type="project" value="UniProtKB-SubCell"/>
</dbReference>
<dbReference type="PROSITE" id="PS50929">
    <property type="entry name" value="ABC_TM1F"/>
    <property type="match status" value="1"/>
</dbReference>
<dbReference type="PROSITE" id="PS00889">
    <property type="entry name" value="CNMP_BINDING_2"/>
    <property type="match status" value="1"/>
</dbReference>
<evidence type="ECO:0000256" key="10">
    <source>
        <dbReference type="SAM" id="Phobius"/>
    </source>
</evidence>
<dbReference type="InterPro" id="IPR003439">
    <property type="entry name" value="ABC_transporter-like_ATP-bd"/>
</dbReference>
<dbReference type="PANTHER" id="PTHR43394">
    <property type="entry name" value="ATP-DEPENDENT PERMEASE MDL1, MITOCHONDRIAL"/>
    <property type="match status" value="1"/>
</dbReference>
<dbReference type="InterPro" id="IPR018490">
    <property type="entry name" value="cNMP-bd_dom_sf"/>
</dbReference>
<accession>A0A7X2ZEF2</accession>
<dbReference type="InterPro" id="IPR018488">
    <property type="entry name" value="cNMP-bd_CS"/>
</dbReference>
<evidence type="ECO:0000256" key="2">
    <source>
        <dbReference type="ARBA" id="ARBA00022448"/>
    </source>
</evidence>
<keyword evidence="15" id="KW-1185">Reference proteome</keyword>
<evidence type="ECO:0000259" key="13">
    <source>
        <dbReference type="PROSITE" id="PS50929"/>
    </source>
</evidence>
<protein>
    <submittedName>
        <fullName evidence="14">ATP-binding cassette domain-containing protein</fullName>
    </submittedName>
</protein>
<evidence type="ECO:0000256" key="6">
    <source>
        <dbReference type="ARBA" id="ARBA00022840"/>
    </source>
</evidence>
<keyword evidence="4 10" id="KW-0812">Transmembrane</keyword>
<dbReference type="SMART" id="SM00382">
    <property type="entry name" value="AAA"/>
    <property type="match status" value="1"/>
</dbReference>
<keyword evidence="9" id="KW-0010">Activator</keyword>
<dbReference type="PANTHER" id="PTHR43394:SF1">
    <property type="entry name" value="ATP-BINDING CASSETTE SUB-FAMILY B MEMBER 10, MITOCHONDRIAL"/>
    <property type="match status" value="1"/>
</dbReference>
<comment type="subcellular location">
    <subcellularLocation>
        <location evidence="1">Cell membrane</location>
        <topology evidence="1">Multi-pass membrane protein</topology>
    </subcellularLocation>
</comment>
<dbReference type="Proteomes" id="UP000450917">
    <property type="component" value="Unassembled WGS sequence"/>
</dbReference>
<evidence type="ECO:0000256" key="8">
    <source>
        <dbReference type="ARBA" id="ARBA00023136"/>
    </source>
</evidence>